<dbReference type="STRING" id="182217.HCW_02540"/>
<evidence type="ECO:0000256" key="1">
    <source>
        <dbReference type="SAM" id="SignalP"/>
    </source>
</evidence>
<gene>
    <name evidence="2" type="ordered locus">HCW_02540</name>
</gene>
<reference evidence="3" key="1">
    <citation type="submission" date="2012-04" db="EMBL/GenBank/DDBJ databases">
        <title>Complete genome sequence of Helicobacter cetorum strain MIT 00-7128.</title>
        <authorList>
            <person name="Kersulyte D."/>
            <person name="Berg D.E."/>
        </authorList>
    </citation>
    <scope>NUCLEOTIDE SEQUENCE [LARGE SCALE GENOMIC DNA]</scope>
    <source>
        <strain evidence="3">MIT 00-7128</strain>
    </source>
</reference>
<name>I0ELH0_HELC0</name>
<dbReference type="HOGENOM" id="CLU_1097413_0_0_7"/>
<protein>
    <recommendedName>
        <fullName evidence="4">Outer membrane protein</fullName>
    </recommendedName>
</protein>
<evidence type="ECO:0008006" key="4">
    <source>
        <dbReference type="Google" id="ProtNLM"/>
    </source>
</evidence>
<dbReference type="Pfam" id="PF01856">
    <property type="entry name" value="HP_OMP"/>
    <property type="match status" value="1"/>
</dbReference>
<proteinExistence type="predicted"/>
<evidence type="ECO:0000313" key="2">
    <source>
        <dbReference type="EMBL" id="AFI03789.1"/>
    </source>
</evidence>
<feature type="chain" id="PRO_5003625839" description="Outer membrane protein" evidence="1">
    <location>
        <begin position="20"/>
        <end position="258"/>
    </location>
</feature>
<sequence>MKKSLFTLLFLFNTLHAFSGEMSWSKFIDSFKNKPKENTKTPNTIQKNLKEEPNKQINLNKKDQEVLEKILKKNLNFYFSFGYTYGRMHYSINAPNSLAQESISVGSIGFRATSGLEHYFRKHSKFGYRLFSTYTYSHSLTIMHPQIILSQSYGGGLDFFATLVKKKTYHLRSYLGFALKDELLIVSDVDKMAIITKSKKNFFQAPFRIGLIVDFIGYLSLQWGFEIPLIKNTPFTYNGYKEHFSQNWRTNFSILVSF</sequence>
<keyword evidence="3" id="KW-1185">Reference proteome</keyword>
<dbReference type="RefSeq" id="WP_014660661.1">
    <property type="nucleotide sequence ID" value="NC_017737.1"/>
</dbReference>
<keyword evidence="1" id="KW-0732">Signal</keyword>
<evidence type="ECO:0000313" key="3">
    <source>
        <dbReference type="Proteomes" id="UP000005010"/>
    </source>
</evidence>
<dbReference type="InterPro" id="IPR002718">
    <property type="entry name" value="OMP_Helicobacter"/>
</dbReference>
<dbReference type="EMBL" id="CP003479">
    <property type="protein sequence ID" value="AFI03789.1"/>
    <property type="molecule type" value="Genomic_DNA"/>
</dbReference>
<organism evidence="2 3">
    <name type="scientific">Helicobacter cetorum (strain ATCC BAA-429 / MIT 00-7128)</name>
    <dbReference type="NCBI Taxonomy" id="182217"/>
    <lineage>
        <taxon>Bacteria</taxon>
        <taxon>Pseudomonadati</taxon>
        <taxon>Campylobacterota</taxon>
        <taxon>Epsilonproteobacteria</taxon>
        <taxon>Campylobacterales</taxon>
        <taxon>Helicobacteraceae</taxon>
        <taxon>Helicobacter</taxon>
    </lineage>
</organism>
<dbReference type="KEGG" id="hce:HCW_02540"/>
<dbReference type="PATRIC" id="fig|182217.3.peg.527"/>
<dbReference type="AlphaFoldDB" id="I0ELH0"/>
<feature type="signal peptide" evidence="1">
    <location>
        <begin position="1"/>
        <end position="19"/>
    </location>
</feature>
<accession>I0ELH0</accession>
<dbReference type="Proteomes" id="UP000005010">
    <property type="component" value="Chromosome"/>
</dbReference>